<dbReference type="PANTHER" id="PTHR39324:SF1">
    <property type="entry name" value="CALCIUM DODECIN"/>
    <property type="match status" value="1"/>
</dbReference>
<proteinExistence type="predicted"/>
<dbReference type="EMBL" id="JAVIIP010000008">
    <property type="protein sequence ID" value="MDX8539426.1"/>
    <property type="molecule type" value="Genomic_DNA"/>
</dbReference>
<accession>A0ABU5AQ88</accession>
<dbReference type="Gene3D" id="3.30.1660.10">
    <property type="entry name" value="Flavin-binding protein dodecin"/>
    <property type="match status" value="1"/>
</dbReference>
<evidence type="ECO:0000313" key="1">
    <source>
        <dbReference type="EMBL" id="MDX8539426.1"/>
    </source>
</evidence>
<gene>
    <name evidence="1" type="ORF">RFM23_17545</name>
</gene>
<organism evidence="1 2">
    <name type="scientific">Mesorhizobium abyssinicae</name>
    <dbReference type="NCBI Taxonomy" id="1209958"/>
    <lineage>
        <taxon>Bacteria</taxon>
        <taxon>Pseudomonadati</taxon>
        <taxon>Pseudomonadota</taxon>
        <taxon>Alphaproteobacteria</taxon>
        <taxon>Hyphomicrobiales</taxon>
        <taxon>Phyllobacteriaceae</taxon>
        <taxon>Mesorhizobium</taxon>
    </lineage>
</organism>
<dbReference type="SUPFAM" id="SSF89807">
    <property type="entry name" value="Dodecin-like"/>
    <property type="match status" value="1"/>
</dbReference>
<dbReference type="InterPro" id="IPR025543">
    <property type="entry name" value="Dodecin-like"/>
</dbReference>
<comment type="caution">
    <text evidence="1">The sequence shown here is derived from an EMBL/GenBank/DDBJ whole genome shotgun (WGS) entry which is preliminary data.</text>
</comment>
<dbReference type="PANTHER" id="PTHR39324">
    <property type="entry name" value="CALCIUM DODECIN"/>
    <property type="match status" value="1"/>
</dbReference>
<name>A0ABU5AQ88_9HYPH</name>
<sequence>MSVARVTEITSSSKKSFQDAIEKGIARAAKTLKNVEGAWIQDQKIVVESGKIAAYRVNMKVTFILTDN</sequence>
<dbReference type="InterPro" id="IPR036694">
    <property type="entry name" value="Dodecin-like_sf"/>
</dbReference>
<dbReference type="Pfam" id="PF07311">
    <property type="entry name" value="Dodecin"/>
    <property type="match status" value="1"/>
</dbReference>
<dbReference type="Proteomes" id="UP001276564">
    <property type="component" value="Unassembled WGS sequence"/>
</dbReference>
<dbReference type="InterPro" id="IPR009923">
    <property type="entry name" value="Dodecin"/>
</dbReference>
<protein>
    <submittedName>
        <fullName evidence="1">Dodecin family protein</fullName>
    </submittedName>
</protein>
<reference evidence="1 2" key="1">
    <citation type="submission" date="2023-08" db="EMBL/GenBank/DDBJ databases">
        <title>Implementing the SeqCode for naming new Mesorhizobium species isolated from Vachellia karroo root nodules.</title>
        <authorList>
            <person name="Van Lill M."/>
        </authorList>
    </citation>
    <scope>NUCLEOTIDE SEQUENCE [LARGE SCALE GENOMIC DNA]</scope>
    <source>
        <strain evidence="1 2">VK4B</strain>
    </source>
</reference>
<keyword evidence="2" id="KW-1185">Reference proteome</keyword>
<dbReference type="RefSeq" id="WP_127286801.1">
    <property type="nucleotide sequence ID" value="NZ_JARAKC010000005.1"/>
</dbReference>
<evidence type="ECO:0000313" key="2">
    <source>
        <dbReference type="Proteomes" id="UP001276564"/>
    </source>
</evidence>